<dbReference type="EMBL" id="FONT01000002">
    <property type="protein sequence ID" value="SFE55883.1"/>
    <property type="molecule type" value="Genomic_DNA"/>
</dbReference>
<feature type="transmembrane region" description="Helical" evidence="6">
    <location>
        <begin position="93"/>
        <end position="109"/>
    </location>
</feature>
<feature type="transmembrane region" description="Helical" evidence="6">
    <location>
        <begin position="182"/>
        <end position="202"/>
    </location>
</feature>
<evidence type="ECO:0000259" key="7">
    <source>
        <dbReference type="PROSITE" id="PS50850"/>
    </source>
</evidence>
<keyword evidence="3 6" id="KW-0812">Transmembrane</keyword>
<dbReference type="InterPro" id="IPR036259">
    <property type="entry name" value="MFS_trans_sf"/>
</dbReference>
<dbReference type="AlphaFoldDB" id="A0A1I2BKU5"/>
<feature type="transmembrane region" description="Helical" evidence="6">
    <location>
        <begin position="231"/>
        <end position="249"/>
    </location>
</feature>
<dbReference type="Gene3D" id="1.20.1250.20">
    <property type="entry name" value="MFS general substrate transporter like domains"/>
    <property type="match status" value="2"/>
</dbReference>
<feature type="transmembrane region" description="Helical" evidence="6">
    <location>
        <begin position="299"/>
        <end position="319"/>
    </location>
</feature>
<accession>A0A1I2BKU5</accession>
<evidence type="ECO:0000256" key="6">
    <source>
        <dbReference type="SAM" id="Phobius"/>
    </source>
</evidence>
<dbReference type="InterPro" id="IPR020846">
    <property type="entry name" value="MFS_dom"/>
</dbReference>
<evidence type="ECO:0000256" key="3">
    <source>
        <dbReference type="ARBA" id="ARBA00022692"/>
    </source>
</evidence>
<reference evidence="8 9" key="1">
    <citation type="submission" date="2016-10" db="EMBL/GenBank/DDBJ databases">
        <authorList>
            <person name="de Groot N.N."/>
        </authorList>
    </citation>
    <scope>NUCLEOTIDE SEQUENCE [LARGE SCALE GENOMIC DNA]</scope>
    <source>
        <strain evidence="8 9">DSM 23995</strain>
    </source>
</reference>
<dbReference type="Pfam" id="PF07690">
    <property type="entry name" value="MFS_1"/>
    <property type="match status" value="1"/>
</dbReference>
<name>A0A1I2BKU5_9BACI</name>
<dbReference type="GO" id="GO:0005886">
    <property type="term" value="C:plasma membrane"/>
    <property type="evidence" value="ECO:0007669"/>
    <property type="project" value="UniProtKB-SubCell"/>
</dbReference>
<feature type="domain" description="Major facilitator superfamily (MFS) profile" evidence="7">
    <location>
        <begin position="28"/>
        <end position="417"/>
    </location>
</feature>
<dbReference type="InterPro" id="IPR011701">
    <property type="entry name" value="MFS"/>
</dbReference>
<gene>
    <name evidence="8" type="ORF">SAMN05192532_102320</name>
</gene>
<dbReference type="PANTHER" id="PTHR23527">
    <property type="entry name" value="BLL3282 PROTEIN"/>
    <property type="match status" value="1"/>
</dbReference>
<keyword evidence="5 6" id="KW-0472">Membrane</keyword>
<feature type="transmembrane region" description="Helical" evidence="6">
    <location>
        <begin position="153"/>
        <end position="176"/>
    </location>
</feature>
<evidence type="ECO:0000256" key="4">
    <source>
        <dbReference type="ARBA" id="ARBA00022989"/>
    </source>
</evidence>
<sequence>MKDSPYEENVSAPPEKTGAIKKFNPWQMLGWLLVTQVMVAFVGRSIAPLGVFIGSSLSLTNTQIGMLPAALFLGQIAASIPSGLLVDRIGSRALLLQLSLCLGLSFIVATMTSSFILLLLILVIGGIGYGSMHPTSNLGILHWFETRSRGTAMGIKQMGVTAGSALAAIILVPLAASFGWRPVVFGASLLLVAIGLVSFLRFQDGPGFKKTKKGEKKETGKAFLKMTKNRTLLALSSGAIGLTIAQTSLNTYVIIYANQVLGISIALAAALLVIAEVGGSIGRIGWGMISDRLFNGNRMIILMMTALISSIAAVCIALFKPGVPFLFLAIVIFFFGLGCSGFNGLWMNAATEIVPPKQAGLSSGFSLSVGSWGMVIGPPLFGFIVDMTGSFTLGWYILAVILILTAMLYLRIHFTLKKEGATEHA</sequence>
<evidence type="ECO:0000256" key="2">
    <source>
        <dbReference type="ARBA" id="ARBA00022448"/>
    </source>
</evidence>
<dbReference type="GO" id="GO:0022857">
    <property type="term" value="F:transmembrane transporter activity"/>
    <property type="evidence" value="ECO:0007669"/>
    <property type="project" value="InterPro"/>
</dbReference>
<evidence type="ECO:0000313" key="8">
    <source>
        <dbReference type="EMBL" id="SFE55883.1"/>
    </source>
</evidence>
<evidence type="ECO:0000313" key="9">
    <source>
        <dbReference type="Proteomes" id="UP000199516"/>
    </source>
</evidence>
<evidence type="ECO:0000256" key="5">
    <source>
        <dbReference type="ARBA" id="ARBA00023136"/>
    </source>
</evidence>
<dbReference type="SUPFAM" id="SSF103473">
    <property type="entry name" value="MFS general substrate transporter"/>
    <property type="match status" value="1"/>
</dbReference>
<feature type="transmembrane region" description="Helical" evidence="6">
    <location>
        <begin position="29"/>
        <end position="53"/>
    </location>
</feature>
<dbReference type="OrthoDB" id="9794076at2"/>
<comment type="subcellular location">
    <subcellularLocation>
        <location evidence="1">Cell membrane</location>
        <topology evidence="1">Multi-pass membrane protein</topology>
    </subcellularLocation>
</comment>
<dbReference type="STRING" id="930128.SAMN05192532_102320"/>
<dbReference type="RefSeq" id="WP_091658725.1">
    <property type="nucleotide sequence ID" value="NZ_FONT01000002.1"/>
</dbReference>
<proteinExistence type="predicted"/>
<organism evidence="8 9">
    <name type="scientific">Alteribacillus iranensis</name>
    <dbReference type="NCBI Taxonomy" id="930128"/>
    <lineage>
        <taxon>Bacteria</taxon>
        <taxon>Bacillati</taxon>
        <taxon>Bacillota</taxon>
        <taxon>Bacilli</taxon>
        <taxon>Bacillales</taxon>
        <taxon>Bacillaceae</taxon>
        <taxon>Alteribacillus</taxon>
    </lineage>
</organism>
<dbReference type="PROSITE" id="PS50850">
    <property type="entry name" value="MFS"/>
    <property type="match status" value="1"/>
</dbReference>
<evidence type="ECO:0000256" key="1">
    <source>
        <dbReference type="ARBA" id="ARBA00004651"/>
    </source>
</evidence>
<feature type="transmembrane region" description="Helical" evidence="6">
    <location>
        <begin position="325"/>
        <end position="347"/>
    </location>
</feature>
<feature type="transmembrane region" description="Helical" evidence="6">
    <location>
        <begin position="393"/>
        <end position="410"/>
    </location>
</feature>
<protein>
    <submittedName>
        <fullName evidence="8">Sugar phosphate permease</fullName>
    </submittedName>
</protein>
<feature type="transmembrane region" description="Helical" evidence="6">
    <location>
        <begin position="65"/>
        <end position="86"/>
    </location>
</feature>
<dbReference type="Proteomes" id="UP000199516">
    <property type="component" value="Unassembled WGS sequence"/>
</dbReference>
<feature type="transmembrane region" description="Helical" evidence="6">
    <location>
        <begin position="359"/>
        <end position="381"/>
    </location>
</feature>
<feature type="transmembrane region" description="Helical" evidence="6">
    <location>
        <begin position="115"/>
        <end position="132"/>
    </location>
</feature>
<dbReference type="PANTHER" id="PTHR23527:SF1">
    <property type="entry name" value="BLL3282 PROTEIN"/>
    <property type="match status" value="1"/>
</dbReference>
<dbReference type="InterPro" id="IPR052952">
    <property type="entry name" value="MFS-Transporter"/>
</dbReference>
<keyword evidence="4 6" id="KW-1133">Transmembrane helix</keyword>
<keyword evidence="2" id="KW-0813">Transport</keyword>
<feature type="transmembrane region" description="Helical" evidence="6">
    <location>
        <begin position="255"/>
        <end position="278"/>
    </location>
</feature>
<keyword evidence="9" id="KW-1185">Reference proteome</keyword>